<name>A0A978VB19_ZIZJJ</name>
<reference evidence="1" key="1">
    <citation type="journal article" date="2021" name="Front. Plant Sci.">
        <title>Chromosome-Scale Genome Assembly for Chinese Sour Jujube and Insights Into Its Genome Evolution and Domestication Signature.</title>
        <authorList>
            <person name="Shen L.-Y."/>
            <person name="Luo H."/>
            <person name="Wang X.-L."/>
            <person name="Wang X.-M."/>
            <person name="Qiu X.-J."/>
            <person name="Liu H."/>
            <person name="Zhou S.-S."/>
            <person name="Jia K.-H."/>
            <person name="Nie S."/>
            <person name="Bao Y.-T."/>
            <person name="Zhang R.-G."/>
            <person name="Yun Q.-Z."/>
            <person name="Chai Y.-H."/>
            <person name="Lu J.-Y."/>
            <person name="Li Y."/>
            <person name="Zhao S.-W."/>
            <person name="Mao J.-F."/>
            <person name="Jia S.-G."/>
            <person name="Mao Y.-M."/>
        </authorList>
    </citation>
    <scope>NUCLEOTIDE SEQUENCE</scope>
    <source>
        <strain evidence="1">AT0</strain>
        <tissue evidence="1">Leaf</tissue>
    </source>
</reference>
<accession>A0A978VB19</accession>
<protein>
    <submittedName>
        <fullName evidence="1">Uncharacterized protein</fullName>
    </submittedName>
</protein>
<sequence length="144" mass="16878">MNLTMLAKLGWKLASGEECLGTRMMKAKYLHNETFFSYTPKQDASWVWKGIVKSRDILRKGVCFRIRDDTSIDFNLNWKADVVRQLFDDDAVEAILRLEWPEVSCSDKLVWLESKEGEFSVKSCYELLVKNSSRKEESDQWKKL</sequence>
<dbReference type="Proteomes" id="UP000813462">
    <property type="component" value="Unassembled WGS sequence"/>
</dbReference>
<evidence type="ECO:0000313" key="2">
    <source>
        <dbReference type="Proteomes" id="UP000813462"/>
    </source>
</evidence>
<comment type="caution">
    <text evidence="1">The sequence shown here is derived from an EMBL/GenBank/DDBJ whole genome shotgun (WGS) entry which is preliminary data.</text>
</comment>
<organism evidence="1 2">
    <name type="scientific">Ziziphus jujuba var. spinosa</name>
    <dbReference type="NCBI Taxonomy" id="714518"/>
    <lineage>
        <taxon>Eukaryota</taxon>
        <taxon>Viridiplantae</taxon>
        <taxon>Streptophyta</taxon>
        <taxon>Embryophyta</taxon>
        <taxon>Tracheophyta</taxon>
        <taxon>Spermatophyta</taxon>
        <taxon>Magnoliopsida</taxon>
        <taxon>eudicotyledons</taxon>
        <taxon>Gunneridae</taxon>
        <taxon>Pentapetalae</taxon>
        <taxon>rosids</taxon>
        <taxon>fabids</taxon>
        <taxon>Rosales</taxon>
        <taxon>Rhamnaceae</taxon>
        <taxon>Paliureae</taxon>
        <taxon>Ziziphus</taxon>
    </lineage>
</organism>
<gene>
    <name evidence="1" type="ORF">FEM48_Zijuj06G0189800</name>
</gene>
<evidence type="ECO:0000313" key="1">
    <source>
        <dbReference type="EMBL" id="KAH7525104.1"/>
    </source>
</evidence>
<dbReference type="EMBL" id="JAEACU010000006">
    <property type="protein sequence ID" value="KAH7525104.1"/>
    <property type="molecule type" value="Genomic_DNA"/>
</dbReference>
<dbReference type="AlphaFoldDB" id="A0A978VB19"/>
<proteinExistence type="predicted"/>